<keyword evidence="1" id="KW-0812">Transmembrane</keyword>
<protein>
    <recommendedName>
        <fullName evidence="4">Transmembrane protein</fullName>
    </recommendedName>
</protein>
<evidence type="ECO:0008006" key="4">
    <source>
        <dbReference type="Google" id="ProtNLM"/>
    </source>
</evidence>
<dbReference type="EMBL" id="KV426371">
    <property type="protein sequence ID" value="KZV81747.1"/>
    <property type="molecule type" value="Genomic_DNA"/>
</dbReference>
<dbReference type="InParanoid" id="A0A165C3K3"/>
<organism evidence="2 3">
    <name type="scientific">Exidia glandulosa HHB12029</name>
    <dbReference type="NCBI Taxonomy" id="1314781"/>
    <lineage>
        <taxon>Eukaryota</taxon>
        <taxon>Fungi</taxon>
        <taxon>Dikarya</taxon>
        <taxon>Basidiomycota</taxon>
        <taxon>Agaricomycotina</taxon>
        <taxon>Agaricomycetes</taxon>
        <taxon>Auriculariales</taxon>
        <taxon>Exidiaceae</taxon>
        <taxon>Exidia</taxon>
    </lineage>
</organism>
<gene>
    <name evidence="2" type="ORF">EXIGLDRAFT_730724</name>
</gene>
<reference evidence="2 3" key="1">
    <citation type="journal article" date="2016" name="Mol. Biol. Evol.">
        <title>Comparative Genomics of Early-Diverging Mushroom-Forming Fungi Provides Insights into the Origins of Lignocellulose Decay Capabilities.</title>
        <authorList>
            <person name="Nagy L.G."/>
            <person name="Riley R."/>
            <person name="Tritt A."/>
            <person name="Adam C."/>
            <person name="Daum C."/>
            <person name="Floudas D."/>
            <person name="Sun H."/>
            <person name="Yadav J.S."/>
            <person name="Pangilinan J."/>
            <person name="Larsson K.H."/>
            <person name="Matsuura K."/>
            <person name="Barry K."/>
            <person name="Labutti K."/>
            <person name="Kuo R."/>
            <person name="Ohm R.A."/>
            <person name="Bhattacharya S.S."/>
            <person name="Shirouzu T."/>
            <person name="Yoshinaga Y."/>
            <person name="Martin F.M."/>
            <person name="Grigoriev I.V."/>
            <person name="Hibbett D.S."/>
        </authorList>
    </citation>
    <scope>NUCLEOTIDE SEQUENCE [LARGE SCALE GENOMIC DNA]</scope>
    <source>
        <strain evidence="2 3">HHB12029</strain>
    </source>
</reference>
<dbReference type="Proteomes" id="UP000077266">
    <property type="component" value="Unassembled WGS sequence"/>
</dbReference>
<proteinExistence type="predicted"/>
<accession>A0A165C3K3</accession>
<keyword evidence="1" id="KW-0472">Membrane</keyword>
<feature type="transmembrane region" description="Helical" evidence="1">
    <location>
        <begin position="20"/>
        <end position="39"/>
    </location>
</feature>
<name>A0A165C3K3_EXIGL</name>
<evidence type="ECO:0000256" key="1">
    <source>
        <dbReference type="SAM" id="Phobius"/>
    </source>
</evidence>
<evidence type="ECO:0000313" key="2">
    <source>
        <dbReference type="EMBL" id="KZV81747.1"/>
    </source>
</evidence>
<feature type="transmembrane region" description="Helical" evidence="1">
    <location>
        <begin position="104"/>
        <end position="124"/>
    </location>
</feature>
<keyword evidence="1" id="KW-1133">Transmembrane helix</keyword>
<evidence type="ECO:0000313" key="3">
    <source>
        <dbReference type="Proteomes" id="UP000077266"/>
    </source>
</evidence>
<keyword evidence="3" id="KW-1185">Reference proteome</keyword>
<dbReference type="AlphaFoldDB" id="A0A165C3K3"/>
<sequence>MPRSARTNLERVERPRVIKLCLEFLAPTLVSFALSLFPLPSFPLPRAVAALFRGARRMIFLTAPAFDLRFAFPHIPFNSSDAAPRIPSGTHESSHASLHLLQPFIFSGSLFFLPSFPSFVPPHLRAQRKRMR</sequence>